<dbReference type="RefSeq" id="WP_071244186.1">
    <property type="nucleotide sequence ID" value="NZ_AP026772.1"/>
</dbReference>
<proteinExistence type="predicted"/>
<evidence type="ECO:0000313" key="1">
    <source>
        <dbReference type="EMBL" id="MDT2369998.1"/>
    </source>
</evidence>
<evidence type="ECO:0000313" key="2">
    <source>
        <dbReference type="Proteomes" id="UP001260956"/>
    </source>
</evidence>
<gene>
    <name evidence="1" type="ORF">P6Z85_07470</name>
</gene>
<comment type="caution">
    <text evidence="1">The sequence shown here is derived from an EMBL/GenBank/DDBJ whole genome shotgun (WGS) entry which is preliminary data.</text>
</comment>
<protein>
    <submittedName>
        <fullName evidence="1">Uncharacterized protein</fullName>
    </submittedName>
</protein>
<dbReference type="AlphaFoldDB" id="A0AAW8RL69"/>
<dbReference type="EMBL" id="JARPTX010000020">
    <property type="protein sequence ID" value="MDT2369998.1"/>
    <property type="molecule type" value="Genomic_DNA"/>
</dbReference>
<reference evidence="1" key="1">
    <citation type="submission" date="2023-03" db="EMBL/GenBank/DDBJ databases">
        <authorList>
            <person name="Shen W."/>
            <person name="Cai J."/>
        </authorList>
    </citation>
    <scope>NUCLEOTIDE SEQUENCE</scope>
    <source>
        <strain evidence="1">B1010-2</strain>
    </source>
</reference>
<name>A0AAW8RL69_ENTFC</name>
<organism evidence="1 2">
    <name type="scientific">Enterococcus faecium</name>
    <name type="common">Streptococcus faecium</name>
    <dbReference type="NCBI Taxonomy" id="1352"/>
    <lineage>
        <taxon>Bacteria</taxon>
        <taxon>Bacillati</taxon>
        <taxon>Bacillota</taxon>
        <taxon>Bacilli</taxon>
        <taxon>Lactobacillales</taxon>
        <taxon>Enterococcaceae</taxon>
        <taxon>Enterococcus</taxon>
    </lineage>
</organism>
<dbReference type="Proteomes" id="UP001260956">
    <property type="component" value="Unassembled WGS sequence"/>
</dbReference>
<accession>A0AAW8RL69</accession>
<sequence length="86" mass="9508">MVVRKTANRDDVKRAEAIAMVDKAIDKLVLFKSQLIEGTTTVEDISINNRLIGNANEVTGTFNINVDIDYTLSPFAHIVESNEQDG</sequence>